<dbReference type="SUPFAM" id="SSF49879">
    <property type="entry name" value="SMAD/FHA domain"/>
    <property type="match status" value="2"/>
</dbReference>
<evidence type="ECO:0000259" key="2">
    <source>
        <dbReference type="PROSITE" id="PS50006"/>
    </source>
</evidence>
<proteinExistence type="predicted"/>
<keyword evidence="4" id="KW-1185">Reference proteome</keyword>
<dbReference type="AlphaFoldDB" id="A0A7X0JSL5"/>
<dbReference type="Gene3D" id="2.60.200.20">
    <property type="match status" value="2"/>
</dbReference>
<evidence type="ECO:0000313" key="3">
    <source>
        <dbReference type="EMBL" id="MBB6521533.1"/>
    </source>
</evidence>
<organism evidence="3 4">
    <name type="scientific">Pseudoteredinibacter isoporae</name>
    <dbReference type="NCBI Taxonomy" id="570281"/>
    <lineage>
        <taxon>Bacteria</taxon>
        <taxon>Pseudomonadati</taxon>
        <taxon>Pseudomonadota</taxon>
        <taxon>Gammaproteobacteria</taxon>
        <taxon>Cellvibrionales</taxon>
        <taxon>Cellvibrionaceae</taxon>
        <taxon>Pseudoteredinibacter</taxon>
    </lineage>
</organism>
<evidence type="ECO:0000313" key="4">
    <source>
        <dbReference type="Proteomes" id="UP000528457"/>
    </source>
</evidence>
<dbReference type="Pfam" id="PF00498">
    <property type="entry name" value="FHA"/>
    <property type="match status" value="2"/>
</dbReference>
<dbReference type="PANTHER" id="PTHR23308">
    <property type="entry name" value="NUCLEAR INHIBITOR OF PROTEIN PHOSPHATASE-1"/>
    <property type="match status" value="1"/>
</dbReference>
<keyword evidence="1" id="KW-1133">Transmembrane helix</keyword>
<keyword evidence="1" id="KW-0472">Membrane</keyword>
<dbReference type="RefSeq" id="WP_166844117.1">
    <property type="nucleotide sequence ID" value="NZ_JAAONY010000002.1"/>
</dbReference>
<feature type="domain" description="FHA" evidence="2">
    <location>
        <begin position="178"/>
        <end position="227"/>
    </location>
</feature>
<comment type="caution">
    <text evidence="3">The sequence shown here is derived from an EMBL/GenBank/DDBJ whole genome shotgun (WGS) entry which is preliminary data.</text>
</comment>
<reference evidence="3 4" key="1">
    <citation type="submission" date="2020-08" db="EMBL/GenBank/DDBJ databases">
        <title>Genomic Encyclopedia of Type Strains, Phase IV (KMG-IV): sequencing the most valuable type-strain genomes for metagenomic binning, comparative biology and taxonomic classification.</title>
        <authorList>
            <person name="Goeker M."/>
        </authorList>
    </citation>
    <scope>NUCLEOTIDE SEQUENCE [LARGE SCALE GENOMIC DNA]</scope>
    <source>
        <strain evidence="3 4">DSM 22368</strain>
    </source>
</reference>
<sequence>MVECTSDNCKLKNPQTGELLSLGVSTILGRSEDCDIVLKSDIASRRHASIELKAGDLILNDEGSSNGTFLNGEKLSAPTSLFDGDIIVIDTDTFSVISPNKREAEADIPSVWSEGEGLESASQTQIVFDVERSAAVSDYMAGRIEIPPLGEVPRLVGLSDAVRGRIYELQGDQSTNIWHLGRSEEVDIVIDDGSVSGKHAQLVNDGVLWKIVNWMSTNGTFVNDKKGLSTFLKSGDIIRLGSVEFAFEARLSGGAATAKQAPPVSSGESSSKTGLIIGVLAVLLIAGAAAAFLL</sequence>
<dbReference type="InParanoid" id="A0A7X0JSL5"/>
<dbReference type="InterPro" id="IPR000253">
    <property type="entry name" value="FHA_dom"/>
</dbReference>
<dbReference type="SMART" id="SM00240">
    <property type="entry name" value="FHA"/>
    <property type="match status" value="2"/>
</dbReference>
<dbReference type="InterPro" id="IPR008984">
    <property type="entry name" value="SMAD_FHA_dom_sf"/>
</dbReference>
<feature type="transmembrane region" description="Helical" evidence="1">
    <location>
        <begin position="274"/>
        <end position="293"/>
    </location>
</feature>
<evidence type="ECO:0000256" key="1">
    <source>
        <dbReference type="SAM" id="Phobius"/>
    </source>
</evidence>
<dbReference type="EMBL" id="JACHHT010000002">
    <property type="protein sequence ID" value="MBB6521533.1"/>
    <property type="molecule type" value="Genomic_DNA"/>
</dbReference>
<dbReference type="PROSITE" id="PS50006">
    <property type="entry name" value="FHA_DOMAIN"/>
    <property type="match status" value="2"/>
</dbReference>
<accession>A0A7X0JSL5</accession>
<dbReference type="Proteomes" id="UP000528457">
    <property type="component" value="Unassembled WGS sequence"/>
</dbReference>
<name>A0A7X0JSL5_9GAMM</name>
<protein>
    <submittedName>
        <fullName evidence="3">PSer/pThr/pTyr-binding forkhead associated (FHA) protein</fullName>
    </submittedName>
</protein>
<feature type="domain" description="FHA" evidence="2">
    <location>
        <begin position="26"/>
        <end position="75"/>
    </location>
</feature>
<dbReference type="CDD" id="cd00060">
    <property type="entry name" value="FHA"/>
    <property type="match status" value="2"/>
</dbReference>
<gene>
    <name evidence="3" type="ORF">HNR48_001818</name>
</gene>
<dbReference type="InterPro" id="IPR050923">
    <property type="entry name" value="Cell_Proc_Reg/RNA_Proc"/>
</dbReference>
<keyword evidence="1" id="KW-0812">Transmembrane</keyword>